<protein>
    <submittedName>
        <fullName evidence="2">Uncharacterized protein</fullName>
    </submittedName>
</protein>
<name>A0AAV7VF16_PLEWA</name>
<reference evidence="2" key="1">
    <citation type="journal article" date="2022" name="bioRxiv">
        <title>Sequencing and chromosome-scale assembly of the giantPleurodeles waltlgenome.</title>
        <authorList>
            <person name="Brown T."/>
            <person name="Elewa A."/>
            <person name="Iarovenko S."/>
            <person name="Subramanian E."/>
            <person name="Araus A.J."/>
            <person name="Petzold A."/>
            <person name="Susuki M."/>
            <person name="Suzuki K.-i.T."/>
            <person name="Hayashi T."/>
            <person name="Toyoda A."/>
            <person name="Oliveira C."/>
            <person name="Osipova E."/>
            <person name="Leigh N.D."/>
            <person name="Simon A."/>
            <person name="Yun M.H."/>
        </authorList>
    </citation>
    <scope>NUCLEOTIDE SEQUENCE</scope>
    <source>
        <strain evidence="2">20211129_DDA</strain>
        <tissue evidence="2">Liver</tissue>
    </source>
</reference>
<gene>
    <name evidence="2" type="ORF">NDU88_002664</name>
</gene>
<organism evidence="2 3">
    <name type="scientific">Pleurodeles waltl</name>
    <name type="common">Iberian ribbed newt</name>
    <dbReference type="NCBI Taxonomy" id="8319"/>
    <lineage>
        <taxon>Eukaryota</taxon>
        <taxon>Metazoa</taxon>
        <taxon>Chordata</taxon>
        <taxon>Craniata</taxon>
        <taxon>Vertebrata</taxon>
        <taxon>Euteleostomi</taxon>
        <taxon>Amphibia</taxon>
        <taxon>Batrachia</taxon>
        <taxon>Caudata</taxon>
        <taxon>Salamandroidea</taxon>
        <taxon>Salamandridae</taxon>
        <taxon>Pleurodelinae</taxon>
        <taxon>Pleurodeles</taxon>
    </lineage>
</organism>
<dbReference type="EMBL" id="JANPWB010000003">
    <property type="protein sequence ID" value="KAJ1198825.1"/>
    <property type="molecule type" value="Genomic_DNA"/>
</dbReference>
<feature type="region of interest" description="Disordered" evidence="1">
    <location>
        <begin position="72"/>
        <end position="97"/>
    </location>
</feature>
<accession>A0AAV7VF16</accession>
<dbReference type="AlphaFoldDB" id="A0AAV7VF16"/>
<comment type="caution">
    <text evidence="2">The sequence shown here is derived from an EMBL/GenBank/DDBJ whole genome shotgun (WGS) entry which is preliminary data.</text>
</comment>
<proteinExistence type="predicted"/>
<sequence length="137" mass="15124">MQRAWAAPDTPRAGCTGYLRVTTTARPPFPGCKLPWLGMHPSQEGTEQDNNTRCPHRYPVRVSCPREVARGRSHRCGSGSCGSAPGDTADDRRSQRELWSRQHAKGSRCCLYNLCRKKACPCHLSKIGVWACGLLTA</sequence>
<evidence type="ECO:0000313" key="2">
    <source>
        <dbReference type="EMBL" id="KAJ1198825.1"/>
    </source>
</evidence>
<dbReference type="Proteomes" id="UP001066276">
    <property type="component" value="Chromosome 2_1"/>
</dbReference>
<keyword evidence="3" id="KW-1185">Reference proteome</keyword>
<evidence type="ECO:0000256" key="1">
    <source>
        <dbReference type="SAM" id="MobiDB-lite"/>
    </source>
</evidence>
<evidence type="ECO:0000313" key="3">
    <source>
        <dbReference type="Proteomes" id="UP001066276"/>
    </source>
</evidence>